<dbReference type="Proteomes" id="UP000612329">
    <property type="component" value="Unassembled WGS sequence"/>
</dbReference>
<dbReference type="SUPFAM" id="SSF46955">
    <property type="entry name" value="Putative DNA-binding domain"/>
    <property type="match status" value="1"/>
</dbReference>
<name>A0A8J3FGA3_9FLAO</name>
<reference evidence="2" key="2">
    <citation type="submission" date="2020-09" db="EMBL/GenBank/DDBJ databases">
        <authorList>
            <person name="Sun Q."/>
            <person name="Ohkuma M."/>
        </authorList>
    </citation>
    <scope>NUCLEOTIDE SEQUENCE</scope>
    <source>
        <strain evidence="2">JCM 12862</strain>
    </source>
</reference>
<sequence length="97" mass="11301">MITKTIQIQEVTVDELAEKVADKLLLKMEAYLKQISSTKDEGLLTRQETADYLKVSLVTIHQWANYGIINRVHIGNRVYFQKQAILDLIERQTIRKK</sequence>
<accession>A0A8J3FGA3</accession>
<dbReference type="InterPro" id="IPR009061">
    <property type="entry name" value="DNA-bd_dom_put_sf"/>
</dbReference>
<dbReference type="EMBL" id="BMNR01000002">
    <property type="protein sequence ID" value="GGK16048.1"/>
    <property type="molecule type" value="Genomic_DNA"/>
</dbReference>
<evidence type="ECO:0000313" key="3">
    <source>
        <dbReference type="Proteomes" id="UP000612329"/>
    </source>
</evidence>
<protein>
    <recommendedName>
        <fullName evidence="1">Helix-turn-helix domain-containing protein</fullName>
    </recommendedName>
</protein>
<gene>
    <name evidence="2" type="ORF">GCM10007962_08000</name>
</gene>
<dbReference type="AlphaFoldDB" id="A0A8J3FGA3"/>
<feature type="domain" description="Helix-turn-helix" evidence="1">
    <location>
        <begin position="43"/>
        <end position="92"/>
    </location>
</feature>
<organism evidence="2 3">
    <name type="scientific">Yeosuana aromativorans</name>
    <dbReference type="NCBI Taxonomy" id="288019"/>
    <lineage>
        <taxon>Bacteria</taxon>
        <taxon>Pseudomonadati</taxon>
        <taxon>Bacteroidota</taxon>
        <taxon>Flavobacteriia</taxon>
        <taxon>Flavobacteriales</taxon>
        <taxon>Flavobacteriaceae</taxon>
        <taxon>Yeosuana</taxon>
    </lineage>
</organism>
<dbReference type="RefSeq" id="WP_188650296.1">
    <property type="nucleotide sequence ID" value="NZ_BMNR01000002.1"/>
</dbReference>
<keyword evidence="3" id="KW-1185">Reference proteome</keyword>
<evidence type="ECO:0000259" key="1">
    <source>
        <dbReference type="Pfam" id="PF12728"/>
    </source>
</evidence>
<reference evidence="2" key="1">
    <citation type="journal article" date="2014" name="Int. J. Syst. Evol. Microbiol.">
        <title>Complete genome sequence of Corynebacterium casei LMG S-19264T (=DSM 44701T), isolated from a smear-ripened cheese.</title>
        <authorList>
            <consortium name="US DOE Joint Genome Institute (JGI-PGF)"/>
            <person name="Walter F."/>
            <person name="Albersmeier A."/>
            <person name="Kalinowski J."/>
            <person name="Ruckert C."/>
        </authorList>
    </citation>
    <scope>NUCLEOTIDE SEQUENCE</scope>
    <source>
        <strain evidence="2">JCM 12862</strain>
    </source>
</reference>
<dbReference type="Pfam" id="PF12728">
    <property type="entry name" value="HTH_17"/>
    <property type="match status" value="1"/>
</dbReference>
<comment type="caution">
    <text evidence="2">The sequence shown here is derived from an EMBL/GenBank/DDBJ whole genome shotgun (WGS) entry which is preliminary data.</text>
</comment>
<dbReference type="InterPro" id="IPR041657">
    <property type="entry name" value="HTH_17"/>
</dbReference>
<evidence type="ECO:0000313" key="2">
    <source>
        <dbReference type="EMBL" id="GGK16048.1"/>
    </source>
</evidence>
<proteinExistence type="predicted"/>